<feature type="region of interest" description="Disordered" evidence="1">
    <location>
        <begin position="1"/>
        <end position="21"/>
    </location>
</feature>
<evidence type="ECO:0000313" key="4">
    <source>
        <dbReference type="Proteomes" id="UP000317171"/>
    </source>
</evidence>
<reference evidence="3 4" key="1">
    <citation type="submission" date="2019-02" db="EMBL/GenBank/DDBJ databases">
        <title>Deep-cultivation of Planctomycetes and their phenomic and genomic characterization uncovers novel biology.</title>
        <authorList>
            <person name="Wiegand S."/>
            <person name="Jogler M."/>
            <person name="Boedeker C."/>
            <person name="Pinto D."/>
            <person name="Vollmers J."/>
            <person name="Rivas-Marin E."/>
            <person name="Kohn T."/>
            <person name="Peeters S.H."/>
            <person name="Heuer A."/>
            <person name="Rast P."/>
            <person name="Oberbeckmann S."/>
            <person name="Bunk B."/>
            <person name="Jeske O."/>
            <person name="Meyerdierks A."/>
            <person name="Storesund J.E."/>
            <person name="Kallscheuer N."/>
            <person name="Luecker S."/>
            <person name="Lage O.M."/>
            <person name="Pohl T."/>
            <person name="Merkel B.J."/>
            <person name="Hornburger P."/>
            <person name="Mueller R.-W."/>
            <person name="Bruemmer F."/>
            <person name="Labrenz M."/>
            <person name="Spormann A.M."/>
            <person name="Op den Camp H."/>
            <person name="Overmann J."/>
            <person name="Amann R."/>
            <person name="Jetten M.S.M."/>
            <person name="Mascher T."/>
            <person name="Medema M.H."/>
            <person name="Devos D.P."/>
            <person name="Kaster A.-K."/>
            <person name="Ovreas L."/>
            <person name="Rohde M."/>
            <person name="Galperin M.Y."/>
            <person name="Jogler C."/>
        </authorList>
    </citation>
    <scope>NUCLEOTIDE SEQUENCE [LARGE SCALE GENOMIC DNA]</scope>
    <source>
        <strain evidence="3 4">Pan241w</strain>
    </source>
</reference>
<dbReference type="Proteomes" id="UP000317171">
    <property type="component" value="Chromosome"/>
</dbReference>
<feature type="transmembrane region" description="Helical" evidence="2">
    <location>
        <begin position="203"/>
        <end position="225"/>
    </location>
</feature>
<keyword evidence="2" id="KW-1133">Transmembrane helix</keyword>
<name>A0A517R842_9PLAN</name>
<feature type="compositionally biased region" description="Low complexity" evidence="1">
    <location>
        <begin position="12"/>
        <end position="21"/>
    </location>
</feature>
<keyword evidence="4" id="KW-1185">Reference proteome</keyword>
<evidence type="ECO:0000256" key="2">
    <source>
        <dbReference type="SAM" id="Phobius"/>
    </source>
</evidence>
<feature type="transmembrane region" description="Helical" evidence="2">
    <location>
        <begin position="156"/>
        <end position="174"/>
    </location>
</feature>
<keyword evidence="2" id="KW-0812">Transmembrane</keyword>
<sequence length="238" mass="26095">MNDAHDSDELSPSDSVSFDSSNENGTLVAWTANTGDSVKSHVVHIDSTGISWSLNIKKPETFHQLLTKVSQQPDEAAAIIRAEPKAACLPRERLTRVTFAPDLNQLSLFDAEGKKQKIPDGKEGEQKQVYEAVQQHLGGTYSQEDADAWSVMQGPLFALAVTAAIGGLFIFLAADADPNYEPTGRRSGMKRLINWLGYTIGPVWTSVFVGAIALAIFSFMIFLLVKRPQRDVLSFKLI</sequence>
<dbReference type="AlphaFoldDB" id="A0A517R842"/>
<gene>
    <name evidence="3" type="ORF">Pan241w_00160</name>
</gene>
<evidence type="ECO:0000313" key="3">
    <source>
        <dbReference type="EMBL" id="QDT39963.1"/>
    </source>
</evidence>
<protein>
    <submittedName>
        <fullName evidence="3">Uncharacterized protein</fullName>
    </submittedName>
</protein>
<dbReference type="EMBL" id="CP036269">
    <property type="protein sequence ID" value="QDT39963.1"/>
    <property type="molecule type" value="Genomic_DNA"/>
</dbReference>
<accession>A0A517R842</accession>
<dbReference type="OrthoDB" id="255833at2"/>
<organism evidence="3 4">
    <name type="scientific">Gimesia alba</name>
    <dbReference type="NCBI Taxonomy" id="2527973"/>
    <lineage>
        <taxon>Bacteria</taxon>
        <taxon>Pseudomonadati</taxon>
        <taxon>Planctomycetota</taxon>
        <taxon>Planctomycetia</taxon>
        <taxon>Planctomycetales</taxon>
        <taxon>Planctomycetaceae</taxon>
        <taxon>Gimesia</taxon>
    </lineage>
</organism>
<keyword evidence="2" id="KW-0472">Membrane</keyword>
<dbReference type="RefSeq" id="WP_145209118.1">
    <property type="nucleotide sequence ID" value="NZ_CP036269.1"/>
</dbReference>
<dbReference type="KEGG" id="gaz:Pan241w_00160"/>
<proteinExistence type="predicted"/>
<evidence type="ECO:0000256" key="1">
    <source>
        <dbReference type="SAM" id="MobiDB-lite"/>
    </source>
</evidence>